<gene>
    <name evidence="2" type="ORF">MSMAP_1074</name>
</gene>
<accession>A0A0E3R7B9</accession>
<dbReference type="RefSeq" id="WP_048043056.1">
    <property type="nucleotide sequence ID" value="NZ_CP009511.1"/>
</dbReference>
<dbReference type="Pfam" id="PF06048">
    <property type="entry name" value="DUF927"/>
    <property type="match status" value="1"/>
</dbReference>
<sequence length="796" mass="89251">MDTLSEIIAQASKLGTVDEMREFMCEQVGQLYEDMSEDDVDGMVSEILREMAPEPFDEDEAVELLSAVEVPKKKDERLTAATTFAKECLTKYETKDTRLFIRMELKAHFSLSVADCDMLIQRIEKDRAKLGLKSKDEIASMISALDKPTSVEIDDNVNNEVINDWNQYCVPSLDNGYYTISNDGIVRVEEKADKDGDVVEKTIEVCRSPFVLCGKSTPIHGNTTFYKIRFATSAGEVSEAWIEHAHLLTKKGITEKLVSLSINCPENNLQRETIDYISRSIAEFGQHFKTEFSSTQCGWSEDKTRFMLGDRVVTEDSVEPMLPVGNPVGFNATKKAGTLEGWVETTRGVIGCDIVRFKAYDAATAPLVYLLGLESHVTDTWGTSSEGKTFSSLIGLSMFGSTAQHESLVLSQESTKNGVLVTIRDYSDIPILFDETTGKEEKLKELVYQVASGIAKTKSTQDGKRCGSEVYRTTLFLTGENTLRDSLDNAGQMYRVIELKFDKEMPKYKPGYVDSVKKGLVENCGHVADIYIQKLIKMNCDGSLKRLFDSCLELLPETESNIEGRSKVLFAGIMVAGIVLEEVFSEIGVEVKDAAEIVKQYFNKCIIQNPVELEYVRALKLVNDTVATEYKNFALCNGETVLINDGNKRYGYVDEDYIDIYGTVLTDILKRNGLKPTKIKEEWARLNIIDQKDRSGNYRFSRFGKQENGVRIYRAKINEVLGLDFKEGGVEDVPMNKEMQNIVKTVTLITDIQGKADFSLIQQIIPDLFGLEQILCTLAKNGKIVQLNKTTFKSTN</sequence>
<evidence type="ECO:0000313" key="3">
    <source>
        <dbReference type="Proteomes" id="UP000033116"/>
    </source>
</evidence>
<name>A0A0E3R7B9_METMZ</name>
<dbReference type="Proteomes" id="UP000033116">
    <property type="component" value="Chromosome"/>
</dbReference>
<dbReference type="PATRIC" id="fig|1434115.4.peg.1344"/>
<proteinExistence type="predicted"/>
<dbReference type="EMBL" id="CP009511">
    <property type="protein sequence ID" value="AKB61059.1"/>
    <property type="molecule type" value="Genomic_DNA"/>
</dbReference>
<evidence type="ECO:0000313" key="2">
    <source>
        <dbReference type="EMBL" id="AKB61059.1"/>
    </source>
</evidence>
<protein>
    <recommendedName>
        <fullName evidence="1">DUF927 domain-containing protein</fullName>
    </recommendedName>
</protein>
<reference evidence="2 3" key="1">
    <citation type="submission" date="2014-07" db="EMBL/GenBank/DDBJ databases">
        <title>Methanogenic archaea and the global carbon cycle.</title>
        <authorList>
            <person name="Henriksen J.R."/>
            <person name="Luke J."/>
            <person name="Reinhart S."/>
            <person name="Benedict M.N."/>
            <person name="Youngblut N.D."/>
            <person name="Metcalf M.E."/>
            <person name="Whitaker R.J."/>
            <person name="Metcalf W.W."/>
        </authorList>
    </citation>
    <scope>NUCLEOTIDE SEQUENCE [LARGE SCALE GENOMIC DNA]</scope>
    <source>
        <strain evidence="2 3">SarPi</strain>
    </source>
</reference>
<organism evidence="2 3">
    <name type="scientific">Methanosarcina mazei SarPi</name>
    <dbReference type="NCBI Taxonomy" id="1434115"/>
    <lineage>
        <taxon>Archaea</taxon>
        <taxon>Methanobacteriati</taxon>
        <taxon>Methanobacteriota</taxon>
        <taxon>Stenosarchaea group</taxon>
        <taxon>Methanomicrobia</taxon>
        <taxon>Methanosarcinales</taxon>
        <taxon>Methanosarcinaceae</taxon>
        <taxon>Methanosarcina</taxon>
    </lineage>
</organism>
<dbReference type="HOGENOM" id="CLU_354753_0_0_2"/>
<feature type="domain" description="DUF927" evidence="1">
    <location>
        <begin position="179"/>
        <end position="464"/>
    </location>
</feature>
<dbReference type="AlphaFoldDB" id="A0A0E3R7B9"/>
<dbReference type="GeneID" id="24864229"/>
<dbReference type="InterPro" id="IPR009270">
    <property type="entry name" value="DUF927"/>
</dbReference>
<evidence type="ECO:0000259" key="1">
    <source>
        <dbReference type="Pfam" id="PF06048"/>
    </source>
</evidence>